<keyword evidence="11" id="KW-1185">Reference proteome</keyword>
<keyword evidence="6 7" id="KW-0143">Chaperone</keyword>
<accession>A0AAJ0XHR5</accession>
<comment type="subunit">
    <text evidence="7">Homodimer.</text>
</comment>
<evidence type="ECO:0000256" key="1">
    <source>
        <dbReference type="ARBA" id="ARBA00022475"/>
    </source>
</evidence>
<dbReference type="InterPro" id="IPR036869">
    <property type="entry name" value="J_dom_sf"/>
</dbReference>
<keyword evidence="1 7" id="KW-1003">Cell membrane</keyword>
<evidence type="ECO:0000256" key="4">
    <source>
        <dbReference type="ARBA" id="ARBA00022989"/>
    </source>
</evidence>
<feature type="topological domain" description="Cytoplasmic" evidence="7">
    <location>
        <begin position="31"/>
        <end position="281"/>
    </location>
</feature>
<dbReference type="Pfam" id="PF05099">
    <property type="entry name" value="TerB"/>
    <property type="match status" value="1"/>
</dbReference>
<dbReference type="EMBL" id="NHSF01000076">
    <property type="protein sequence ID" value="MBK5932101.1"/>
    <property type="molecule type" value="Genomic_DNA"/>
</dbReference>
<keyword evidence="3 7" id="KW-0812">Transmembrane</keyword>
<dbReference type="CDD" id="cd06257">
    <property type="entry name" value="DnaJ"/>
    <property type="match status" value="1"/>
</dbReference>
<comment type="caution">
    <text evidence="10">The sequence shown here is derived from an EMBL/GenBank/DDBJ whole genome shotgun (WGS) entry which is preliminary data.</text>
</comment>
<dbReference type="CDD" id="cd07316">
    <property type="entry name" value="terB_like_DjlA"/>
    <property type="match status" value="1"/>
</dbReference>
<dbReference type="Gene3D" id="1.10.287.110">
    <property type="entry name" value="DnaJ domain"/>
    <property type="match status" value="1"/>
</dbReference>
<dbReference type="SUPFAM" id="SSF158682">
    <property type="entry name" value="TerB-like"/>
    <property type="match status" value="1"/>
</dbReference>
<feature type="compositionally biased region" description="Gly residues" evidence="8">
    <location>
        <begin position="191"/>
        <end position="205"/>
    </location>
</feature>
<sequence length="281" mass="30628">MGWVGKVVGGFLGLAAGGPLGAALGATLGHGVDHGVRKLRRNAQLPPGNRQRIQSAFFTATFSVMGHLAKADGRVSEADIALAETIMTQLRLSPEMRSAAVTLFRQGKSADFDLPAVVETFRQECLSQRALIQMFLEIQLQAAYVDGEPTLQQRRVLGRIRSGLQIPEILFKQLETLVRLQRQFSDNAGPRGAGAGSGSRAGGGRQRPARAPSLRQAYALLGVSPKDSDASIKRAYRRLLSQHHPDKLVSKGLPEEMMKMAAQKTYEIRRAYEMIQQARAT</sequence>
<dbReference type="PANTHER" id="PTHR24074">
    <property type="entry name" value="CO-CHAPERONE PROTEIN DJLA"/>
    <property type="match status" value="1"/>
</dbReference>
<comment type="domain">
    <text evidence="7">The transmembrane domain is a dimerization domain.</text>
</comment>
<evidence type="ECO:0000256" key="3">
    <source>
        <dbReference type="ARBA" id="ARBA00022692"/>
    </source>
</evidence>
<evidence type="ECO:0000313" key="11">
    <source>
        <dbReference type="Proteomes" id="UP001296967"/>
    </source>
</evidence>
<keyword evidence="5 7" id="KW-0472">Membrane</keyword>
<feature type="domain" description="J" evidence="9">
    <location>
        <begin position="216"/>
        <end position="280"/>
    </location>
</feature>
<dbReference type="GO" id="GO:0005886">
    <property type="term" value="C:plasma membrane"/>
    <property type="evidence" value="ECO:0007669"/>
    <property type="project" value="UniProtKB-SubCell"/>
</dbReference>
<dbReference type="InterPro" id="IPR023749">
    <property type="entry name" value="DjlA"/>
</dbReference>
<name>A0AAJ0XHR5_HALSE</name>
<dbReference type="InterPro" id="IPR050817">
    <property type="entry name" value="DjlA_DnaK_co-chaperone"/>
</dbReference>
<evidence type="ECO:0000313" key="10">
    <source>
        <dbReference type="EMBL" id="MBK5932101.1"/>
    </source>
</evidence>
<dbReference type="SMART" id="SM00271">
    <property type="entry name" value="DnaJ"/>
    <property type="match status" value="1"/>
</dbReference>
<dbReference type="HAMAP" id="MF_01153">
    <property type="entry name" value="DjlA"/>
    <property type="match status" value="1"/>
</dbReference>
<dbReference type="InterPro" id="IPR007791">
    <property type="entry name" value="DjlA_N"/>
</dbReference>
<evidence type="ECO:0000256" key="6">
    <source>
        <dbReference type="ARBA" id="ARBA00023186"/>
    </source>
</evidence>
<comment type="subcellular location">
    <subcellularLocation>
        <location evidence="7">Cell inner membrane</location>
        <topology evidence="7">Single-pass type III membrane protein</topology>
    </subcellularLocation>
</comment>
<gene>
    <name evidence="7" type="primary">djlA</name>
    <name evidence="10" type="ORF">CCR82_16555</name>
</gene>
<dbReference type="SUPFAM" id="SSF46565">
    <property type="entry name" value="Chaperone J-domain"/>
    <property type="match status" value="1"/>
</dbReference>
<dbReference type="Proteomes" id="UP001296967">
    <property type="component" value="Unassembled WGS sequence"/>
</dbReference>
<dbReference type="PROSITE" id="PS50076">
    <property type="entry name" value="DNAJ_2"/>
    <property type="match status" value="1"/>
</dbReference>
<dbReference type="InterPro" id="IPR029024">
    <property type="entry name" value="TerB-like"/>
</dbReference>
<evidence type="ECO:0000256" key="8">
    <source>
        <dbReference type="SAM" id="MobiDB-lite"/>
    </source>
</evidence>
<dbReference type="Pfam" id="PF00226">
    <property type="entry name" value="DnaJ"/>
    <property type="match status" value="1"/>
</dbReference>
<reference evidence="10" key="2">
    <citation type="journal article" date="2020" name="Microorganisms">
        <title>Osmotic Adaptation and Compatible Solute Biosynthesis of Phototrophic Bacteria as Revealed from Genome Analyses.</title>
        <authorList>
            <person name="Imhoff J.F."/>
            <person name="Rahn T."/>
            <person name="Kunzel S."/>
            <person name="Keller A."/>
            <person name="Neulinger S.C."/>
        </authorList>
    </citation>
    <scope>NUCLEOTIDE SEQUENCE</scope>
    <source>
        <strain evidence="10">DSM 4395</strain>
    </source>
</reference>
<dbReference type="InterPro" id="IPR001623">
    <property type="entry name" value="DnaJ_domain"/>
</dbReference>
<organism evidence="10 11">
    <name type="scientific">Halochromatium salexigens</name>
    <name type="common">Chromatium salexigens</name>
    <dbReference type="NCBI Taxonomy" id="49447"/>
    <lineage>
        <taxon>Bacteria</taxon>
        <taxon>Pseudomonadati</taxon>
        <taxon>Pseudomonadota</taxon>
        <taxon>Gammaproteobacteria</taxon>
        <taxon>Chromatiales</taxon>
        <taxon>Chromatiaceae</taxon>
        <taxon>Halochromatium</taxon>
    </lineage>
</organism>
<dbReference type="GO" id="GO:0051087">
    <property type="term" value="F:protein-folding chaperone binding"/>
    <property type="evidence" value="ECO:0007669"/>
    <property type="project" value="InterPro"/>
</dbReference>
<evidence type="ECO:0000256" key="5">
    <source>
        <dbReference type="ARBA" id="ARBA00023136"/>
    </source>
</evidence>
<dbReference type="Gene3D" id="1.10.3680.10">
    <property type="entry name" value="TerB-like"/>
    <property type="match status" value="1"/>
</dbReference>
<dbReference type="NCBIfam" id="NF006948">
    <property type="entry name" value="PRK09430.1"/>
    <property type="match status" value="1"/>
</dbReference>
<comment type="function">
    <text evidence="7">Regulatory DnaK co-chaperone. Direct interaction between DnaK and DjlA is needed for the induction of the wcaABCDE operon, involved in the synthesis of a colanic acid polysaccharide capsule, possibly through activation of the RcsB/RcsC phosphotransfer signaling pathway. The colanic acid capsule may help the bacterium survive conditions outside the host.</text>
</comment>
<keyword evidence="2 7" id="KW-0997">Cell inner membrane</keyword>
<reference evidence="10" key="1">
    <citation type="submission" date="2017-05" db="EMBL/GenBank/DDBJ databases">
        <authorList>
            <person name="Imhoff J.F."/>
            <person name="Rahn T."/>
            <person name="Kuenzel S."/>
            <person name="Neulinger S.C."/>
        </authorList>
    </citation>
    <scope>NUCLEOTIDE SEQUENCE</scope>
    <source>
        <strain evidence="10">DSM 4395</strain>
    </source>
</reference>
<dbReference type="RefSeq" id="WP_201246938.1">
    <property type="nucleotide sequence ID" value="NZ_NHSF01000076.1"/>
</dbReference>
<dbReference type="PRINTS" id="PR00625">
    <property type="entry name" value="JDOMAIN"/>
</dbReference>
<evidence type="ECO:0000256" key="2">
    <source>
        <dbReference type="ARBA" id="ARBA00022519"/>
    </source>
</evidence>
<feature type="region of interest" description="Disordered" evidence="8">
    <location>
        <begin position="185"/>
        <end position="209"/>
    </location>
</feature>
<protein>
    <recommendedName>
        <fullName evidence="7">Co-chaperone protein DjlA</fullName>
    </recommendedName>
</protein>
<dbReference type="AlphaFoldDB" id="A0AAJ0XHR5"/>
<keyword evidence="4 7" id="KW-1133">Transmembrane helix</keyword>
<proteinExistence type="inferred from homology"/>
<feature type="topological domain" description="Periplasmic" evidence="7">
    <location>
        <begin position="1"/>
        <end position="6"/>
    </location>
</feature>
<evidence type="ECO:0000259" key="9">
    <source>
        <dbReference type="PROSITE" id="PS50076"/>
    </source>
</evidence>
<evidence type="ECO:0000256" key="7">
    <source>
        <dbReference type="HAMAP-Rule" id="MF_01153"/>
    </source>
</evidence>